<dbReference type="PANTHER" id="PTHR16024:SF13">
    <property type="entry name" value="XK-RELATED PROTEIN 9"/>
    <property type="match status" value="1"/>
</dbReference>
<feature type="transmembrane region" description="Helical" evidence="7">
    <location>
        <begin position="76"/>
        <end position="95"/>
    </location>
</feature>
<dbReference type="AlphaFoldDB" id="Q4TG81"/>
<dbReference type="OrthoDB" id="8190653at2759"/>
<feature type="transmembrane region" description="Helical" evidence="7">
    <location>
        <begin position="6"/>
        <end position="25"/>
    </location>
</feature>
<keyword evidence="4 7" id="KW-0812">Transmembrane</keyword>
<keyword evidence="6 7" id="KW-0472">Membrane</keyword>
<dbReference type="HOGENOM" id="CLU_028534_2_0_1"/>
<protein>
    <recommendedName>
        <fullName evidence="7">XK-related protein</fullName>
    </recommendedName>
</protein>
<keyword evidence="3" id="KW-1003">Cell membrane</keyword>
<feature type="non-terminal residue" evidence="8">
    <location>
        <position position="1"/>
    </location>
</feature>
<comment type="similarity">
    <text evidence="2 7">Belongs to the XK family.</text>
</comment>
<comment type="caution">
    <text evidence="8">The sequence shown here is derived from an EMBL/GenBank/DDBJ whole genome shotgun (WGS) entry which is preliminary data.</text>
</comment>
<dbReference type="InterPro" id="IPR018629">
    <property type="entry name" value="XK-rel"/>
</dbReference>
<accession>Q4TG81</accession>
<evidence type="ECO:0000313" key="8">
    <source>
        <dbReference type="EMBL" id="CAF88101.1"/>
    </source>
</evidence>
<dbReference type="GO" id="GO:0005886">
    <property type="term" value="C:plasma membrane"/>
    <property type="evidence" value="ECO:0007669"/>
    <property type="project" value="UniProtKB-SubCell"/>
</dbReference>
<dbReference type="Pfam" id="PF09815">
    <property type="entry name" value="XK-related"/>
    <property type="match status" value="1"/>
</dbReference>
<name>Q4TG81_TETNG</name>
<reference evidence="8" key="1">
    <citation type="journal article" date="2004" name="Nature">
        <title>Genome duplication in the teleost fish Tetraodon nigroviridis reveals the early vertebrate proto-karyotype.</title>
        <authorList>
            <person name="Jaillon O."/>
            <person name="Aury J.-M."/>
            <person name="Brunet F."/>
            <person name="Petit J.-L."/>
            <person name="Stange-Thomann N."/>
            <person name="Mauceli E."/>
            <person name="Bouneau L."/>
            <person name="Fischer C."/>
            <person name="Ozouf-Costaz C."/>
            <person name="Bernot A."/>
            <person name="Nicaud S."/>
            <person name="Jaffe D."/>
            <person name="Fisher S."/>
            <person name="Lutfalla G."/>
            <person name="Dossat C."/>
            <person name="Segurens B."/>
            <person name="Dasilva C."/>
            <person name="Salanoubat M."/>
            <person name="Levy M."/>
            <person name="Boudet N."/>
            <person name="Castellano S."/>
            <person name="Anthouard V."/>
            <person name="Jubin C."/>
            <person name="Castelli V."/>
            <person name="Katinka M."/>
            <person name="Vacherie B."/>
            <person name="Biemont C."/>
            <person name="Skalli Z."/>
            <person name="Cattolico L."/>
            <person name="Poulain J."/>
            <person name="De Berardinis V."/>
            <person name="Cruaud C."/>
            <person name="Duprat S."/>
            <person name="Brottier P."/>
            <person name="Coutanceau J.-P."/>
            <person name="Gouzy J."/>
            <person name="Parra G."/>
            <person name="Lardier G."/>
            <person name="Chapple C."/>
            <person name="McKernan K.J."/>
            <person name="McEwan P."/>
            <person name="Bosak S."/>
            <person name="Kellis M."/>
            <person name="Volff J.-N."/>
            <person name="Guigo R."/>
            <person name="Zody M.C."/>
            <person name="Mesirov J."/>
            <person name="Lindblad-Toh K."/>
            <person name="Birren B."/>
            <person name="Nusbaum C."/>
            <person name="Kahn D."/>
            <person name="Robinson-Rechavi M."/>
            <person name="Laudet V."/>
            <person name="Schachter V."/>
            <person name="Quetier F."/>
            <person name="Saurin W."/>
            <person name="Scarpelli C."/>
            <person name="Wincker P."/>
            <person name="Lander E.S."/>
            <person name="Weissenbach J."/>
            <person name="Roest Crollius H."/>
        </authorList>
    </citation>
    <scope>NUCLEOTIDE SEQUENCE [LARGE SCALE GENOMIC DNA]</scope>
</reference>
<evidence type="ECO:0000256" key="5">
    <source>
        <dbReference type="ARBA" id="ARBA00022989"/>
    </source>
</evidence>
<feature type="non-terminal residue" evidence="8">
    <location>
        <position position="153"/>
    </location>
</feature>
<proteinExistence type="inferred from homology"/>
<keyword evidence="5 7" id="KW-1133">Transmembrane helix</keyword>
<gene>
    <name evidence="8" type="ORF">GSTENG00001230001</name>
</gene>
<evidence type="ECO:0000256" key="2">
    <source>
        <dbReference type="ARBA" id="ARBA00008789"/>
    </source>
</evidence>
<organism evidence="8">
    <name type="scientific">Tetraodon nigroviridis</name>
    <name type="common">Spotted green pufferfish</name>
    <name type="synonym">Chelonodon nigroviridis</name>
    <dbReference type="NCBI Taxonomy" id="99883"/>
    <lineage>
        <taxon>Eukaryota</taxon>
        <taxon>Metazoa</taxon>
        <taxon>Chordata</taxon>
        <taxon>Craniata</taxon>
        <taxon>Vertebrata</taxon>
        <taxon>Euteleostomi</taxon>
        <taxon>Actinopterygii</taxon>
        <taxon>Neopterygii</taxon>
        <taxon>Teleostei</taxon>
        <taxon>Neoteleostei</taxon>
        <taxon>Acanthomorphata</taxon>
        <taxon>Eupercaria</taxon>
        <taxon>Tetraodontiformes</taxon>
        <taxon>Tetradontoidea</taxon>
        <taxon>Tetraodontidae</taxon>
        <taxon>Tetraodon</taxon>
    </lineage>
</organism>
<evidence type="ECO:0000256" key="1">
    <source>
        <dbReference type="ARBA" id="ARBA00004651"/>
    </source>
</evidence>
<sequence length="153" mass="17251">LLSAAGLVMYVADVCTDAALVLTYFKEKHVVCAALTLLFIVVGLLVTQVFSTAWYWDDMDCDEKREDMKTTLPVVSKRGLATLHLFGVGIFIRYYQMLKRGFGVAWGTVEPVEEIKNQQHFLFGLAADLSMLRLLEAFLESVPQLLLQLYIVL</sequence>
<reference evidence="8" key="2">
    <citation type="submission" date="2004-02" db="EMBL/GenBank/DDBJ databases">
        <authorList>
            <consortium name="Genoscope"/>
            <consortium name="Whitehead Institute Centre for Genome Research"/>
        </authorList>
    </citation>
    <scope>NUCLEOTIDE SEQUENCE</scope>
</reference>
<comment type="subcellular location">
    <subcellularLocation>
        <location evidence="1">Cell membrane</location>
        <topology evidence="1">Multi-pass membrane protein</topology>
    </subcellularLocation>
    <subcellularLocation>
        <location evidence="7">Membrane</location>
        <topology evidence="7">Multi-pass membrane protein</topology>
    </subcellularLocation>
</comment>
<evidence type="ECO:0000256" key="3">
    <source>
        <dbReference type="ARBA" id="ARBA00022475"/>
    </source>
</evidence>
<evidence type="ECO:0000256" key="7">
    <source>
        <dbReference type="RuleBase" id="RU910716"/>
    </source>
</evidence>
<evidence type="ECO:0000256" key="6">
    <source>
        <dbReference type="ARBA" id="ARBA00023136"/>
    </source>
</evidence>
<dbReference type="InterPro" id="IPR050895">
    <property type="entry name" value="XK-related_scramblase"/>
</dbReference>
<dbReference type="PANTHER" id="PTHR16024">
    <property type="entry name" value="XK-RELATED PROTEIN"/>
    <property type="match status" value="1"/>
</dbReference>
<dbReference type="EMBL" id="CAAE01003860">
    <property type="protein sequence ID" value="CAF88101.1"/>
    <property type="molecule type" value="Genomic_DNA"/>
</dbReference>
<dbReference type="KEGG" id="tng:GSTEN00001230G001"/>
<feature type="transmembrane region" description="Helical" evidence="7">
    <location>
        <begin position="32"/>
        <end position="56"/>
    </location>
</feature>
<evidence type="ECO:0000256" key="4">
    <source>
        <dbReference type="ARBA" id="ARBA00022692"/>
    </source>
</evidence>